<sequence length="653" mass="70811">MHRGSNASGEGWLLRYRWSPEGYEEPLPPEIAFLAAHGVTIPQLIKAKRYALLWGVTPSEALLALGFMDEEAFYRALAAETGIPLLPADIAVSPSAPYDLGIRAGIVALQPNRRHLAFAIAPRGSAVQELLLRGPKLARQGVALVSPRRLAERVMAASADRIAQRAANELPDEDPALSARDGATKAQVISLATAVGAASFMATLAPDTMQQVVIGVISLVFLAMITVRLACCLERVPIRQRRKPALAPDDEERGDEHLPVYTIIVPLFRETRVLRQIVGALQALDYPAAKLDIKLVLEEDDAPMRAAVRAMEMPNFIEVLIAPVGQPRTKPRALNVALPLARGEFVVVYDAEDVPDRDQLRLAVATFARMPRSVVCLQARLVIDNLKDGLLATLFAIEYMALFDVINPGLASYGLPLPLGGTSNHFRTQVLRDIKGWDAWNVTEDADLGVRLACRGYDVADLPSATLEEAPMQLGAWMRQRARWMKGWMQVCVTHSRMPLTTARALGGAGSLGVLTMAFGTVATALGYPLFAALAVIAMTRLVLNGGAVPVSSMADAGFAALALVVFAAGFVSMLLPPVIGIARRGPWRLMLYVPLLPFYYVLVSVASWRGLAGLVTSPFTWNKTEHGLSARRRSLQITGSSEDLSPRRPVRV</sequence>
<gene>
    <name evidence="8" type="ORF">C7450_10483</name>
</gene>
<dbReference type="InterPro" id="IPR037257">
    <property type="entry name" value="T2SS_E_N_sf"/>
</dbReference>
<keyword evidence="5 7" id="KW-1133">Transmembrane helix</keyword>
<protein>
    <submittedName>
        <fullName evidence="8">Cellulose synthase/poly-beta-1,6-N-acetylglucosamine synthase-like glycosyltransferase</fullName>
    </submittedName>
</protein>
<evidence type="ECO:0000256" key="2">
    <source>
        <dbReference type="ARBA" id="ARBA00022676"/>
    </source>
</evidence>
<dbReference type="GO" id="GO:0016020">
    <property type="term" value="C:membrane"/>
    <property type="evidence" value="ECO:0007669"/>
    <property type="project" value="UniProtKB-SubCell"/>
</dbReference>
<feature type="transmembrane region" description="Helical" evidence="7">
    <location>
        <begin position="212"/>
        <end position="233"/>
    </location>
</feature>
<dbReference type="InterPro" id="IPR029044">
    <property type="entry name" value="Nucleotide-diphossugar_trans"/>
</dbReference>
<comment type="caution">
    <text evidence="8">The sequence shown here is derived from an EMBL/GenBank/DDBJ whole genome shotgun (WGS) entry which is preliminary data.</text>
</comment>
<dbReference type="AlphaFoldDB" id="A0A2V3UKK0"/>
<name>A0A2V3UKK0_9HYPH</name>
<feature type="transmembrane region" description="Helical" evidence="7">
    <location>
        <begin position="559"/>
        <end position="583"/>
    </location>
</feature>
<proteinExistence type="predicted"/>
<dbReference type="OrthoDB" id="7431422at2"/>
<feature type="transmembrane region" description="Helical" evidence="7">
    <location>
        <begin position="188"/>
        <end position="206"/>
    </location>
</feature>
<evidence type="ECO:0000256" key="1">
    <source>
        <dbReference type="ARBA" id="ARBA00004141"/>
    </source>
</evidence>
<dbReference type="InterPro" id="IPR050321">
    <property type="entry name" value="Glycosyltr_2/OpgH_subfam"/>
</dbReference>
<keyword evidence="3 8" id="KW-0808">Transferase</keyword>
<keyword evidence="4 7" id="KW-0812">Transmembrane</keyword>
<feature type="transmembrane region" description="Helical" evidence="7">
    <location>
        <begin position="514"/>
        <end position="539"/>
    </location>
</feature>
<keyword evidence="9" id="KW-1185">Reference proteome</keyword>
<organism evidence="8 9">
    <name type="scientific">Chelatococcus asaccharovorans</name>
    <dbReference type="NCBI Taxonomy" id="28210"/>
    <lineage>
        <taxon>Bacteria</taxon>
        <taxon>Pseudomonadati</taxon>
        <taxon>Pseudomonadota</taxon>
        <taxon>Alphaproteobacteria</taxon>
        <taxon>Hyphomicrobiales</taxon>
        <taxon>Chelatococcaceae</taxon>
        <taxon>Chelatococcus</taxon>
    </lineage>
</organism>
<keyword evidence="6 7" id="KW-0472">Membrane</keyword>
<dbReference type="GO" id="GO:0016757">
    <property type="term" value="F:glycosyltransferase activity"/>
    <property type="evidence" value="ECO:0007669"/>
    <property type="project" value="UniProtKB-KW"/>
</dbReference>
<comment type="subcellular location">
    <subcellularLocation>
        <location evidence="1">Membrane</location>
        <topology evidence="1">Multi-pass membrane protein</topology>
    </subcellularLocation>
</comment>
<reference evidence="8 9" key="1">
    <citation type="submission" date="2018-05" db="EMBL/GenBank/DDBJ databases">
        <title>Genomic Encyclopedia of Type Strains, Phase IV (KMG-IV): sequencing the most valuable type-strain genomes for metagenomic binning, comparative biology and taxonomic classification.</title>
        <authorList>
            <person name="Goeker M."/>
        </authorList>
    </citation>
    <scope>NUCLEOTIDE SEQUENCE [LARGE SCALE GENOMIC DNA]</scope>
    <source>
        <strain evidence="8 9">DSM 6462</strain>
    </source>
</reference>
<evidence type="ECO:0000313" key="8">
    <source>
        <dbReference type="EMBL" id="PXW60032.1"/>
    </source>
</evidence>
<dbReference type="PANTHER" id="PTHR43867:SF2">
    <property type="entry name" value="CELLULOSE SYNTHASE CATALYTIC SUBUNIT A [UDP-FORMING]"/>
    <property type="match status" value="1"/>
</dbReference>
<dbReference type="Gene3D" id="3.90.550.10">
    <property type="entry name" value="Spore Coat Polysaccharide Biosynthesis Protein SpsA, Chain A"/>
    <property type="match status" value="1"/>
</dbReference>
<evidence type="ECO:0000256" key="7">
    <source>
        <dbReference type="SAM" id="Phobius"/>
    </source>
</evidence>
<evidence type="ECO:0000313" key="9">
    <source>
        <dbReference type="Proteomes" id="UP000248021"/>
    </source>
</evidence>
<dbReference type="SUPFAM" id="SSF160246">
    <property type="entry name" value="EspE N-terminal domain-like"/>
    <property type="match status" value="1"/>
</dbReference>
<dbReference type="EMBL" id="QJJK01000004">
    <property type="protein sequence ID" value="PXW60032.1"/>
    <property type="molecule type" value="Genomic_DNA"/>
</dbReference>
<dbReference type="Pfam" id="PF13641">
    <property type="entry name" value="Glyco_tranf_2_3"/>
    <property type="match status" value="1"/>
</dbReference>
<evidence type="ECO:0000256" key="6">
    <source>
        <dbReference type="ARBA" id="ARBA00023136"/>
    </source>
</evidence>
<feature type="transmembrane region" description="Helical" evidence="7">
    <location>
        <begin position="590"/>
        <end position="609"/>
    </location>
</feature>
<evidence type="ECO:0000256" key="4">
    <source>
        <dbReference type="ARBA" id="ARBA00022692"/>
    </source>
</evidence>
<keyword evidence="2" id="KW-0328">Glycosyltransferase</keyword>
<evidence type="ECO:0000256" key="3">
    <source>
        <dbReference type="ARBA" id="ARBA00022679"/>
    </source>
</evidence>
<dbReference type="Proteomes" id="UP000248021">
    <property type="component" value="Unassembled WGS sequence"/>
</dbReference>
<accession>A0A2V3UKK0</accession>
<dbReference type="SUPFAM" id="SSF53448">
    <property type="entry name" value="Nucleotide-diphospho-sugar transferases"/>
    <property type="match status" value="1"/>
</dbReference>
<dbReference type="PANTHER" id="PTHR43867">
    <property type="entry name" value="CELLULOSE SYNTHASE CATALYTIC SUBUNIT A [UDP-FORMING]"/>
    <property type="match status" value="1"/>
</dbReference>
<evidence type="ECO:0000256" key="5">
    <source>
        <dbReference type="ARBA" id="ARBA00022989"/>
    </source>
</evidence>